<gene>
    <name evidence="5" type="ORF">A3J04_02085</name>
</gene>
<dbReference type="Proteomes" id="UP000177954">
    <property type="component" value="Unassembled WGS sequence"/>
</dbReference>
<evidence type="ECO:0000256" key="3">
    <source>
        <dbReference type="RuleBase" id="RU003476"/>
    </source>
</evidence>
<evidence type="ECO:0000313" key="6">
    <source>
        <dbReference type="Proteomes" id="UP000177954"/>
    </source>
</evidence>
<accession>A0A1G2H1Z8</accession>
<dbReference type="GO" id="GO:0016787">
    <property type="term" value="F:hydrolase activity"/>
    <property type="evidence" value="ECO:0007669"/>
    <property type="project" value="UniProtKB-KW"/>
</dbReference>
<comment type="similarity">
    <text evidence="3">Belongs to the Nudix hydrolase family.</text>
</comment>
<dbReference type="Gene3D" id="3.90.79.10">
    <property type="entry name" value="Nucleoside Triphosphate Pyrophosphohydrolase"/>
    <property type="match status" value="1"/>
</dbReference>
<sequence>MAKKSIEILARAVVVHRGKILLCRRKAADYLFLPGGHVEFGETVENALRREIKEELGVRFFILSFMGVEQEMYKRKGIMSHEINFVFLGRIAKTHVQSLEDEYEFQWVPLAEFSQRTVLPKLLVSHVARWLKNRKTFWAMSS</sequence>
<dbReference type="AlphaFoldDB" id="A0A1G2H1Z8"/>
<comment type="caution">
    <text evidence="5">The sequence shown here is derived from an EMBL/GenBank/DDBJ whole genome shotgun (WGS) entry which is preliminary data.</text>
</comment>
<dbReference type="PANTHER" id="PTHR43046:SF14">
    <property type="entry name" value="MUTT_NUDIX FAMILY PROTEIN"/>
    <property type="match status" value="1"/>
</dbReference>
<dbReference type="InterPro" id="IPR000086">
    <property type="entry name" value="NUDIX_hydrolase_dom"/>
</dbReference>
<evidence type="ECO:0000256" key="1">
    <source>
        <dbReference type="ARBA" id="ARBA00001946"/>
    </source>
</evidence>
<dbReference type="PROSITE" id="PS51462">
    <property type="entry name" value="NUDIX"/>
    <property type="match status" value="1"/>
</dbReference>
<evidence type="ECO:0000259" key="4">
    <source>
        <dbReference type="PROSITE" id="PS51462"/>
    </source>
</evidence>
<keyword evidence="2 3" id="KW-0378">Hydrolase</keyword>
<evidence type="ECO:0000313" key="5">
    <source>
        <dbReference type="EMBL" id="OGZ56497.1"/>
    </source>
</evidence>
<evidence type="ECO:0000256" key="2">
    <source>
        <dbReference type="ARBA" id="ARBA00022801"/>
    </source>
</evidence>
<comment type="cofactor">
    <cofactor evidence="1">
        <name>Mg(2+)</name>
        <dbReference type="ChEBI" id="CHEBI:18420"/>
    </cofactor>
</comment>
<dbReference type="PROSITE" id="PS00893">
    <property type="entry name" value="NUDIX_BOX"/>
    <property type="match status" value="1"/>
</dbReference>
<protein>
    <recommendedName>
        <fullName evidence="4">Nudix hydrolase domain-containing protein</fullName>
    </recommendedName>
</protein>
<dbReference type="EMBL" id="MHNZ01000015">
    <property type="protein sequence ID" value="OGZ56497.1"/>
    <property type="molecule type" value="Genomic_DNA"/>
</dbReference>
<dbReference type="PRINTS" id="PR00502">
    <property type="entry name" value="NUDIXFAMILY"/>
</dbReference>
<dbReference type="PANTHER" id="PTHR43046">
    <property type="entry name" value="GDP-MANNOSE MANNOSYL HYDROLASE"/>
    <property type="match status" value="1"/>
</dbReference>
<dbReference type="Pfam" id="PF00293">
    <property type="entry name" value="NUDIX"/>
    <property type="match status" value="1"/>
</dbReference>
<proteinExistence type="inferred from homology"/>
<dbReference type="SUPFAM" id="SSF55811">
    <property type="entry name" value="Nudix"/>
    <property type="match status" value="1"/>
</dbReference>
<reference evidence="5 6" key="1">
    <citation type="journal article" date="2016" name="Nat. Commun.">
        <title>Thousands of microbial genomes shed light on interconnected biogeochemical processes in an aquifer system.</title>
        <authorList>
            <person name="Anantharaman K."/>
            <person name="Brown C.T."/>
            <person name="Hug L.A."/>
            <person name="Sharon I."/>
            <person name="Castelle C.J."/>
            <person name="Probst A.J."/>
            <person name="Thomas B.C."/>
            <person name="Singh A."/>
            <person name="Wilkins M.J."/>
            <person name="Karaoz U."/>
            <person name="Brodie E.L."/>
            <person name="Williams K.H."/>
            <person name="Hubbard S.S."/>
            <person name="Banfield J.F."/>
        </authorList>
    </citation>
    <scope>NUCLEOTIDE SEQUENCE [LARGE SCALE GENOMIC DNA]</scope>
</reference>
<dbReference type="STRING" id="1802129.A3J04_02085"/>
<organism evidence="5 6">
    <name type="scientific">Candidatus Ryanbacteria bacterium RIFCSPLOWO2_02_FULL_47_14</name>
    <dbReference type="NCBI Taxonomy" id="1802129"/>
    <lineage>
        <taxon>Bacteria</taxon>
        <taxon>Candidatus Ryaniibacteriota</taxon>
    </lineage>
</organism>
<feature type="domain" description="Nudix hydrolase" evidence="4">
    <location>
        <begin position="1"/>
        <end position="133"/>
    </location>
</feature>
<name>A0A1G2H1Z8_9BACT</name>
<dbReference type="InterPro" id="IPR020084">
    <property type="entry name" value="NUDIX_hydrolase_CS"/>
</dbReference>
<dbReference type="InterPro" id="IPR015797">
    <property type="entry name" value="NUDIX_hydrolase-like_dom_sf"/>
</dbReference>
<dbReference type="InterPro" id="IPR020476">
    <property type="entry name" value="Nudix_hydrolase"/>
</dbReference>